<comment type="caution">
    <text evidence="2">The sequence shown here is derived from an EMBL/GenBank/DDBJ whole genome shotgun (WGS) entry which is preliminary data.</text>
</comment>
<feature type="compositionally biased region" description="Basic and acidic residues" evidence="1">
    <location>
        <begin position="52"/>
        <end position="63"/>
    </location>
</feature>
<dbReference type="Proteomes" id="UP001221898">
    <property type="component" value="Unassembled WGS sequence"/>
</dbReference>
<reference evidence="2" key="1">
    <citation type="journal article" date="2023" name="Science">
        <title>Genome structures resolve the early diversification of teleost fishes.</title>
        <authorList>
            <person name="Parey E."/>
            <person name="Louis A."/>
            <person name="Montfort J."/>
            <person name="Bouchez O."/>
            <person name="Roques C."/>
            <person name="Iampietro C."/>
            <person name="Lluch J."/>
            <person name="Castinel A."/>
            <person name="Donnadieu C."/>
            <person name="Desvignes T."/>
            <person name="Floi Bucao C."/>
            <person name="Jouanno E."/>
            <person name="Wen M."/>
            <person name="Mejri S."/>
            <person name="Dirks R."/>
            <person name="Jansen H."/>
            <person name="Henkel C."/>
            <person name="Chen W.J."/>
            <person name="Zahm M."/>
            <person name="Cabau C."/>
            <person name="Klopp C."/>
            <person name="Thompson A.W."/>
            <person name="Robinson-Rechavi M."/>
            <person name="Braasch I."/>
            <person name="Lecointre G."/>
            <person name="Bobe J."/>
            <person name="Postlethwait J.H."/>
            <person name="Berthelot C."/>
            <person name="Roest Crollius H."/>
            <person name="Guiguen Y."/>
        </authorList>
    </citation>
    <scope>NUCLEOTIDE SEQUENCE</scope>
    <source>
        <strain evidence="2">NC1722</strain>
    </source>
</reference>
<dbReference type="AlphaFoldDB" id="A0AAD7W0J7"/>
<organism evidence="2 3">
    <name type="scientific">Aldrovandia affinis</name>
    <dbReference type="NCBI Taxonomy" id="143900"/>
    <lineage>
        <taxon>Eukaryota</taxon>
        <taxon>Metazoa</taxon>
        <taxon>Chordata</taxon>
        <taxon>Craniata</taxon>
        <taxon>Vertebrata</taxon>
        <taxon>Euteleostomi</taxon>
        <taxon>Actinopterygii</taxon>
        <taxon>Neopterygii</taxon>
        <taxon>Teleostei</taxon>
        <taxon>Notacanthiformes</taxon>
        <taxon>Halosauridae</taxon>
        <taxon>Aldrovandia</taxon>
    </lineage>
</organism>
<keyword evidence="3" id="KW-1185">Reference proteome</keyword>
<accession>A0AAD7W0J7</accession>
<gene>
    <name evidence="2" type="ORF">AAFF_G00310850</name>
</gene>
<evidence type="ECO:0000313" key="2">
    <source>
        <dbReference type="EMBL" id="KAJ8367746.1"/>
    </source>
</evidence>
<feature type="compositionally biased region" description="Basic and acidic residues" evidence="1">
    <location>
        <begin position="78"/>
        <end position="87"/>
    </location>
</feature>
<proteinExistence type="predicted"/>
<dbReference type="EMBL" id="JAINUG010000453">
    <property type="protein sequence ID" value="KAJ8367746.1"/>
    <property type="molecule type" value="Genomic_DNA"/>
</dbReference>
<evidence type="ECO:0000256" key="1">
    <source>
        <dbReference type="SAM" id="MobiDB-lite"/>
    </source>
</evidence>
<feature type="region of interest" description="Disordered" evidence="1">
    <location>
        <begin position="1"/>
        <end position="99"/>
    </location>
</feature>
<feature type="compositionally biased region" description="Gly residues" evidence="1">
    <location>
        <begin position="1"/>
        <end position="11"/>
    </location>
</feature>
<sequence>MALRASGGGGRCQRAETDSCSFPLSLPEGKGSHNNGPECAADEILRSTGSDVSRERERRRARDVSYYSGVGGGGGRISHRDEVEPRGPEIIQLHAHSPA</sequence>
<protein>
    <submittedName>
        <fullName evidence="2">Uncharacterized protein</fullName>
    </submittedName>
</protein>
<evidence type="ECO:0000313" key="3">
    <source>
        <dbReference type="Proteomes" id="UP001221898"/>
    </source>
</evidence>
<name>A0AAD7W0J7_9TELE</name>